<evidence type="ECO:0000313" key="3">
    <source>
        <dbReference type="EMBL" id="MFC6397500.1"/>
    </source>
</evidence>
<dbReference type="InterPro" id="IPR036165">
    <property type="entry name" value="YefM-like_sf"/>
</dbReference>
<dbReference type="Gene3D" id="3.40.1620.10">
    <property type="entry name" value="YefM-like domain"/>
    <property type="match status" value="1"/>
</dbReference>
<dbReference type="NCBIfam" id="TIGR01552">
    <property type="entry name" value="phd_fam"/>
    <property type="match status" value="1"/>
</dbReference>
<gene>
    <name evidence="3" type="ORF">ACFP57_10980</name>
</gene>
<reference evidence="4" key="1">
    <citation type="journal article" date="2019" name="Int. J. Syst. Evol. Microbiol.">
        <title>The Global Catalogue of Microorganisms (GCM) 10K type strain sequencing project: providing services to taxonomists for standard genome sequencing and annotation.</title>
        <authorList>
            <consortium name="The Broad Institute Genomics Platform"/>
            <consortium name="The Broad Institute Genome Sequencing Center for Infectious Disease"/>
            <person name="Wu L."/>
            <person name="Ma J."/>
        </authorList>
    </citation>
    <scope>NUCLEOTIDE SEQUENCE [LARGE SCALE GENOMIC DNA]</scope>
    <source>
        <strain evidence="4">CGMCC 1.15277</strain>
    </source>
</reference>
<evidence type="ECO:0000256" key="1">
    <source>
        <dbReference type="ARBA" id="ARBA00009981"/>
    </source>
</evidence>
<comment type="similarity">
    <text evidence="1 2">Belongs to the phD/YefM antitoxin family.</text>
</comment>
<evidence type="ECO:0000313" key="4">
    <source>
        <dbReference type="Proteomes" id="UP001596266"/>
    </source>
</evidence>
<dbReference type="SUPFAM" id="SSF143120">
    <property type="entry name" value="YefM-like"/>
    <property type="match status" value="1"/>
</dbReference>
<dbReference type="Proteomes" id="UP001596266">
    <property type="component" value="Unassembled WGS sequence"/>
</dbReference>
<proteinExistence type="inferred from homology"/>
<comment type="caution">
    <text evidence="3">The sequence shown here is derived from an EMBL/GenBank/DDBJ whole genome shotgun (WGS) entry which is preliminary data.</text>
</comment>
<dbReference type="Pfam" id="PF02604">
    <property type="entry name" value="PhdYeFM_antitox"/>
    <property type="match status" value="1"/>
</dbReference>
<organism evidence="3 4">
    <name type="scientific">Luteococcus sanguinis</name>
    <dbReference type="NCBI Taxonomy" id="174038"/>
    <lineage>
        <taxon>Bacteria</taxon>
        <taxon>Bacillati</taxon>
        <taxon>Actinomycetota</taxon>
        <taxon>Actinomycetes</taxon>
        <taxon>Propionibacteriales</taxon>
        <taxon>Propionibacteriaceae</taxon>
        <taxon>Luteococcus</taxon>
    </lineage>
</organism>
<sequence length="73" mass="8107">MTTITVQAAKTHLSRLLQRVEAGEEVVIARGRNPVARLVPVDGRSPRRFGIMCFTVPDDFDDALPDDEVAAWE</sequence>
<dbReference type="PANTHER" id="PTHR35377">
    <property type="entry name" value="ANTITOXIN VAPB49-RELATED-RELATED"/>
    <property type="match status" value="1"/>
</dbReference>
<dbReference type="InterPro" id="IPR006442">
    <property type="entry name" value="Antitoxin_Phd/YefM"/>
</dbReference>
<keyword evidence="4" id="KW-1185">Reference proteome</keyword>
<accession>A0ABW1X202</accession>
<dbReference type="EMBL" id="JBHSUA010000020">
    <property type="protein sequence ID" value="MFC6397500.1"/>
    <property type="molecule type" value="Genomic_DNA"/>
</dbReference>
<name>A0ABW1X202_9ACTN</name>
<comment type="function">
    <text evidence="2">Antitoxin component of a type II toxin-antitoxin (TA) system.</text>
</comment>
<evidence type="ECO:0000256" key="2">
    <source>
        <dbReference type="RuleBase" id="RU362080"/>
    </source>
</evidence>
<protein>
    <recommendedName>
        <fullName evidence="2">Antitoxin</fullName>
    </recommendedName>
</protein>
<dbReference type="RefSeq" id="WP_343885797.1">
    <property type="nucleotide sequence ID" value="NZ_BAAAKI010000010.1"/>
</dbReference>
<dbReference type="InterPro" id="IPR051416">
    <property type="entry name" value="phD-YefM_TA_antitoxins"/>
</dbReference>